<dbReference type="GO" id="GO:0005886">
    <property type="term" value="C:plasma membrane"/>
    <property type="evidence" value="ECO:0007669"/>
    <property type="project" value="UniProtKB-SubCell"/>
</dbReference>
<evidence type="ECO:0000256" key="6">
    <source>
        <dbReference type="SAM" id="Phobius"/>
    </source>
</evidence>
<dbReference type="Pfam" id="PF00672">
    <property type="entry name" value="HAMP"/>
    <property type="match status" value="1"/>
</dbReference>
<evidence type="ECO:0000259" key="7">
    <source>
        <dbReference type="PROSITE" id="PS50885"/>
    </source>
</evidence>
<dbReference type="Gene3D" id="3.30.450.20">
    <property type="entry name" value="PAS domain"/>
    <property type="match status" value="2"/>
</dbReference>
<evidence type="ECO:0000313" key="8">
    <source>
        <dbReference type="EMBL" id="PLX61628.1"/>
    </source>
</evidence>
<feature type="transmembrane region" description="Helical" evidence="6">
    <location>
        <begin position="288"/>
        <end position="306"/>
    </location>
</feature>
<protein>
    <recommendedName>
        <fullName evidence="7">HAMP domain-containing protein</fullName>
    </recommendedName>
</protein>
<accession>A0A2N6CWJ3</accession>
<feature type="non-terminal residue" evidence="8">
    <location>
        <position position="466"/>
    </location>
</feature>
<dbReference type="SUPFAM" id="SSF55781">
    <property type="entry name" value="GAF domain-like"/>
    <property type="match status" value="1"/>
</dbReference>
<evidence type="ECO:0000256" key="5">
    <source>
        <dbReference type="ARBA" id="ARBA00023136"/>
    </source>
</evidence>
<dbReference type="GO" id="GO:0007165">
    <property type="term" value="P:signal transduction"/>
    <property type="evidence" value="ECO:0007669"/>
    <property type="project" value="InterPro"/>
</dbReference>
<feature type="domain" description="HAMP" evidence="7">
    <location>
        <begin position="308"/>
        <end position="361"/>
    </location>
</feature>
<sequence length="466" mass="51672">MHQNPLSSLRARLVFLLMLIIVPVFGLLLHNALEARKQETLHMQSVALRLARLILLEQRELIAGARQFLPGLAQLPSVRAPDAGPVCNREFANLLVRYPYYANFGVSGRDGLMRCSGLPMPTPVRIEDRDYFRRAMEAGDFAIGSYQVGRVTGKSAINFGYPLRDDHGRVDGVVFAALDLAWLSRKLTDIPLPQGTTITILDGNGTVLAHQPDPDKWFGKSVRNTPFVRMILERGVEGTDESIDAEGIHRLYAFTPLHQAGSDSVYVSVCIPRDVAYADLDARFKTDLLLLFLIVAVVTTVAWKGSNTFVLHPLRILARTSERLGNGDLSARTALQKTQDEFGQLARSFDQMAVSLQRRRDEAEMHDKELQRTNLALRTLSAGNRTLVRAADESSLLQKMCSVAVELGGYRMAWVGFAEHDAEKTVRPVAQAGTDKAFLDTLHITWDETEQGNGPTGTAIRTGRHC</sequence>
<evidence type="ECO:0000256" key="3">
    <source>
        <dbReference type="ARBA" id="ARBA00022692"/>
    </source>
</evidence>
<dbReference type="InterPro" id="IPR029016">
    <property type="entry name" value="GAF-like_dom_sf"/>
</dbReference>
<dbReference type="Gene3D" id="3.30.450.40">
    <property type="match status" value="1"/>
</dbReference>
<dbReference type="Pfam" id="PF02743">
    <property type="entry name" value="dCache_1"/>
    <property type="match status" value="1"/>
</dbReference>
<dbReference type="AlphaFoldDB" id="A0A2N6CWJ3"/>
<dbReference type="CDD" id="cd06225">
    <property type="entry name" value="HAMP"/>
    <property type="match status" value="1"/>
</dbReference>
<dbReference type="InterPro" id="IPR033479">
    <property type="entry name" value="dCache_1"/>
</dbReference>
<name>A0A2N6CWJ3_9GAMM</name>
<feature type="transmembrane region" description="Helical" evidence="6">
    <location>
        <begin position="12"/>
        <end position="33"/>
    </location>
</feature>
<dbReference type="Gene3D" id="6.10.340.10">
    <property type="match status" value="1"/>
</dbReference>
<dbReference type="PROSITE" id="PS50885">
    <property type="entry name" value="HAMP"/>
    <property type="match status" value="1"/>
</dbReference>
<keyword evidence="2" id="KW-1003">Cell membrane</keyword>
<keyword evidence="3 6" id="KW-0812">Transmembrane</keyword>
<evidence type="ECO:0000256" key="2">
    <source>
        <dbReference type="ARBA" id="ARBA00022475"/>
    </source>
</evidence>
<evidence type="ECO:0000313" key="9">
    <source>
        <dbReference type="Proteomes" id="UP000235015"/>
    </source>
</evidence>
<keyword evidence="4 6" id="KW-1133">Transmembrane helix</keyword>
<organism evidence="8 9">
    <name type="scientific">Sedimenticola selenatireducens</name>
    <dbReference type="NCBI Taxonomy" id="191960"/>
    <lineage>
        <taxon>Bacteria</taxon>
        <taxon>Pseudomonadati</taxon>
        <taxon>Pseudomonadota</taxon>
        <taxon>Gammaproteobacteria</taxon>
        <taxon>Chromatiales</taxon>
        <taxon>Sedimenticolaceae</taxon>
        <taxon>Sedimenticola</taxon>
    </lineage>
</organism>
<dbReference type="SMART" id="SM00304">
    <property type="entry name" value="HAMP"/>
    <property type="match status" value="1"/>
</dbReference>
<dbReference type="EMBL" id="PKUN01000012">
    <property type="protein sequence ID" value="PLX61628.1"/>
    <property type="molecule type" value="Genomic_DNA"/>
</dbReference>
<comment type="caution">
    <text evidence="8">The sequence shown here is derived from an EMBL/GenBank/DDBJ whole genome shotgun (WGS) entry which is preliminary data.</text>
</comment>
<dbReference type="CDD" id="cd12914">
    <property type="entry name" value="PDC1_DGC_like"/>
    <property type="match status" value="1"/>
</dbReference>
<dbReference type="Proteomes" id="UP000235015">
    <property type="component" value="Unassembled WGS sequence"/>
</dbReference>
<dbReference type="SUPFAM" id="SSF158472">
    <property type="entry name" value="HAMP domain-like"/>
    <property type="match status" value="1"/>
</dbReference>
<evidence type="ECO:0000256" key="1">
    <source>
        <dbReference type="ARBA" id="ARBA00004651"/>
    </source>
</evidence>
<reference evidence="8 9" key="1">
    <citation type="submission" date="2017-11" db="EMBL/GenBank/DDBJ databases">
        <title>Genome-resolved metagenomics identifies genetic mobility, metabolic interactions, and unexpected diversity in perchlorate-reducing communities.</title>
        <authorList>
            <person name="Barnum T.P."/>
            <person name="Figueroa I.A."/>
            <person name="Carlstrom C.I."/>
            <person name="Lucas L.N."/>
            <person name="Engelbrektson A.L."/>
            <person name="Coates J.D."/>
        </authorList>
    </citation>
    <scope>NUCLEOTIDE SEQUENCE [LARGE SCALE GENOMIC DNA]</scope>
    <source>
        <strain evidence="8">BM301</strain>
    </source>
</reference>
<proteinExistence type="predicted"/>
<comment type="subcellular location">
    <subcellularLocation>
        <location evidence="1">Cell membrane</location>
        <topology evidence="1">Multi-pass membrane protein</topology>
    </subcellularLocation>
</comment>
<keyword evidence="5 6" id="KW-0472">Membrane</keyword>
<dbReference type="InterPro" id="IPR003660">
    <property type="entry name" value="HAMP_dom"/>
</dbReference>
<dbReference type="RefSeq" id="WP_273439184.1">
    <property type="nucleotide sequence ID" value="NZ_PKUN01000012.1"/>
</dbReference>
<gene>
    <name evidence="8" type="ORF">C0630_09945</name>
</gene>
<dbReference type="CDD" id="cd18774">
    <property type="entry name" value="PDC2_HK_sensor"/>
    <property type="match status" value="1"/>
</dbReference>
<evidence type="ECO:0000256" key="4">
    <source>
        <dbReference type="ARBA" id="ARBA00022989"/>
    </source>
</evidence>